<proteinExistence type="predicted"/>
<organism evidence="2 3">
    <name type="scientific">Stylonychia lemnae</name>
    <name type="common">Ciliate</name>
    <dbReference type="NCBI Taxonomy" id="5949"/>
    <lineage>
        <taxon>Eukaryota</taxon>
        <taxon>Sar</taxon>
        <taxon>Alveolata</taxon>
        <taxon>Ciliophora</taxon>
        <taxon>Intramacronucleata</taxon>
        <taxon>Spirotrichea</taxon>
        <taxon>Stichotrichia</taxon>
        <taxon>Sporadotrichida</taxon>
        <taxon>Oxytrichidae</taxon>
        <taxon>Stylonychinae</taxon>
        <taxon>Stylonychia</taxon>
    </lineage>
</organism>
<feature type="compositionally biased region" description="Polar residues" evidence="1">
    <location>
        <begin position="434"/>
        <end position="446"/>
    </location>
</feature>
<evidence type="ECO:0000313" key="3">
    <source>
        <dbReference type="Proteomes" id="UP000039865"/>
    </source>
</evidence>
<reference evidence="2 3" key="1">
    <citation type="submission" date="2014-06" db="EMBL/GenBank/DDBJ databases">
        <authorList>
            <person name="Swart Estienne"/>
        </authorList>
    </citation>
    <scope>NUCLEOTIDE SEQUENCE [LARGE SCALE GENOMIC DNA]</scope>
    <source>
        <strain evidence="2 3">130c</strain>
    </source>
</reference>
<evidence type="ECO:0000256" key="1">
    <source>
        <dbReference type="SAM" id="MobiDB-lite"/>
    </source>
</evidence>
<evidence type="ECO:0000313" key="2">
    <source>
        <dbReference type="EMBL" id="CDW82586.1"/>
    </source>
</evidence>
<dbReference type="InterPro" id="IPR008603">
    <property type="entry name" value="DCTN4"/>
</dbReference>
<dbReference type="AlphaFoldDB" id="A0A078AL28"/>
<dbReference type="EMBL" id="CCKQ01011048">
    <property type="protein sequence ID" value="CDW82586.1"/>
    <property type="molecule type" value="Genomic_DNA"/>
</dbReference>
<dbReference type="OrthoDB" id="442460at2759"/>
<gene>
    <name evidence="2" type="primary">Contig17799.g18922</name>
    <name evidence="2" type="ORF">STYLEM_11619</name>
</gene>
<dbReference type="InterPro" id="IPR040415">
    <property type="entry name" value="SETD9"/>
</dbReference>
<dbReference type="PANTHER" id="PTHR33524:SF1">
    <property type="entry name" value="SET DOMAIN-CONTAINING PROTEIN"/>
    <property type="match status" value="1"/>
</dbReference>
<accession>A0A078AL28</accession>
<name>A0A078AL28_STYLE</name>
<dbReference type="Proteomes" id="UP000039865">
    <property type="component" value="Unassembled WGS sequence"/>
</dbReference>
<sequence>MYKTEAIAYQGAFLTSARQALLPYLQRGVQALPDLDQEAELMKKVYELIYQSKCTVKILSLRQVIILALINSMNEVARHKELVAEKIKLTASKEIIDPDKFPIQRLTGDYYKEYESIWDREKDTLMKALKYKVGHLLKVKDSTIDHHDAGRGVFLECPKRSPVILPGTLLGLFPGVVCDPNVVMPETPKRGIRPYLKRFDGYWLDYEKELPYPMPSPGSSFQEFFEDYDRTNERVGIAERPFIQVPPEYLNPYALGHLINHPPPDVPANVQLIDFDLPYTFFPSSFARYIPYIKFREEMFKNKQNNTRNGEVFRAVAVVAQQSISNGEELFVDYLEDQRVQIENIPEWLLEPPPSPNSVYLNKKEITAQVPFTVKLLYSYHVARQGRKIEEFEGRTKHDYLTDSQVAQSKKLIQERLKAMDNLLPQKSDDTKQINDGSETDGSSKQKFITESLNQSEIDASKVLPLCTINVDAPVCLLRKKCTFVSNVFSASEAATFKNKCSRYFQCPNCFTIMSVMVTPGAKIYNQEEQIKLEKFQTRAKRKTVSFYVPGKIKKISKYFMADLEKDLEEKQKRNIEDRKLKPFEEIYLSKQYGFDEEYGMSMKSPRDQNTLSRSNTPRGQLLQQLSAQKAEKAKAEAAASKTNANGEEEAKDLPPEEFIDFLSYLDKEVQTSQPQDERIENEEEKSELIQQVPQLPGGFLSFEDAMQQEFDINQVSTLQQRLKNPNTQPYKVKQDISLFIQYGNRDLYPGALYLLTKRTKRCKTCTKFVVKPNINPTSTEQLKVDFQLIYHVPKVTIYRIGKYQDGQQMEVLLKFTNPNMSMAKIKLVQIDESENEDELNKKLTSQIELPQDQIQIDAVDSINDQTTAEQQKPNIAPEDEKYIYKKLDNFVVLKVPIIFKEGFVFETQEIYFGIKMSTESLRYGQHPFNLTIPVYINLGVAKKQNPVPPAQSSQRSARPQN</sequence>
<keyword evidence="3" id="KW-1185">Reference proteome</keyword>
<dbReference type="InParanoid" id="A0A078AL28"/>
<feature type="region of interest" description="Disordered" evidence="1">
    <location>
        <begin position="625"/>
        <end position="654"/>
    </location>
</feature>
<feature type="region of interest" description="Disordered" evidence="1">
    <location>
        <begin position="424"/>
        <end position="446"/>
    </location>
</feature>
<dbReference type="GO" id="GO:0005869">
    <property type="term" value="C:dynactin complex"/>
    <property type="evidence" value="ECO:0007669"/>
    <property type="project" value="InterPro"/>
</dbReference>
<protein>
    <submittedName>
        <fullName evidence="2">Dynactin subunit 4 isoform 2</fullName>
    </submittedName>
</protein>
<dbReference type="Pfam" id="PF05502">
    <property type="entry name" value="Dynactin_p62"/>
    <property type="match status" value="1"/>
</dbReference>
<dbReference type="PANTHER" id="PTHR33524">
    <property type="entry name" value="C5ORF35"/>
    <property type="match status" value="1"/>
</dbReference>